<dbReference type="PROSITE" id="PS51736">
    <property type="entry name" value="RECOMBINASES_3"/>
    <property type="match status" value="1"/>
</dbReference>
<evidence type="ECO:0000256" key="1">
    <source>
        <dbReference type="SAM" id="MobiDB-lite"/>
    </source>
</evidence>
<dbReference type="RefSeq" id="WP_184241485.1">
    <property type="nucleotide sequence ID" value="NZ_JACHNA010000001.1"/>
</dbReference>
<gene>
    <name evidence="4" type="ORF">HDA30_001360</name>
</gene>
<dbReference type="Pfam" id="PF00239">
    <property type="entry name" value="Resolvase"/>
    <property type="match status" value="1"/>
</dbReference>
<dbReference type="Pfam" id="PF07508">
    <property type="entry name" value="Recombinase"/>
    <property type="match status" value="1"/>
</dbReference>
<evidence type="ECO:0000313" key="4">
    <source>
        <dbReference type="EMBL" id="MBB4735852.1"/>
    </source>
</evidence>
<keyword evidence="5" id="KW-1185">Reference proteome</keyword>
<dbReference type="CDD" id="cd00338">
    <property type="entry name" value="Ser_Recombinase"/>
    <property type="match status" value="1"/>
</dbReference>
<dbReference type="Gene3D" id="3.40.50.1390">
    <property type="entry name" value="Resolvase, N-terminal catalytic domain"/>
    <property type="match status" value="1"/>
</dbReference>
<dbReference type="Gene3D" id="3.90.1750.20">
    <property type="entry name" value="Putative Large Serine Recombinase, Chain B, Domain 2"/>
    <property type="match status" value="1"/>
</dbReference>
<dbReference type="Proteomes" id="UP000540191">
    <property type="component" value="Unassembled WGS sequence"/>
</dbReference>
<proteinExistence type="predicted"/>
<dbReference type="GO" id="GO:0003677">
    <property type="term" value="F:DNA binding"/>
    <property type="evidence" value="ECO:0007669"/>
    <property type="project" value="InterPro"/>
</dbReference>
<name>A0A7W7GPF7_9MICC</name>
<dbReference type="GO" id="GO:0000150">
    <property type="term" value="F:DNA strand exchange activity"/>
    <property type="evidence" value="ECO:0007669"/>
    <property type="project" value="InterPro"/>
</dbReference>
<dbReference type="EMBL" id="JACHNA010000001">
    <property type="protein sequence ID" value="MBB4735852.1"/>
    <property type="molecule type" value="Genomic_DNA"/>
</dbReference>
<dbReference type="InterPro" id="IPR011109">
    <property type="entry name" value="DNA_bind_recombinase_dom"/>
</dbReference>
<dbReference type="InterPro" id="IPR006119">
    <property type="entry name" value="Resolv_N"/>
</dbReference>
<dbReference type="PANTHER" id="PTHR30461">
    <property type="entry name" value="DNA-INVERTASE FROM LAMBDOID PROPHAGE"/>
    <property type="match status" value="1"/>
</dbReference>
<dbReference type="InterPro" id="IPR038109">
    <property type="entry name" value="DNA_bind_recomb_sf"/>
</dbReference>
<feature type="domain" description="Recombinase" evidence="3">
    <location>
        <begin position="161"/>
        <end position="276"/>
    </location>
</feature>
<dbReference type="PROSITE" id="PS51737">
    <property type="entry name" value="RECOMBINASE_DNA_BIND"/>
    <property type="match status" value="1"/>
</dbReference>
<reference evidence="4 5" key="1">
    <citation type="submission" date="2020-08" db="EMBL/GenBank/DDBJ databases">
        <title>Sequencing the genomes of 1000 actinobacteria strains.</title>
        <authorList>
            <person name="Klenk H.-P."/>
        </authorList>
    </citation>
    <scope>NUCLEOTIDE SEQUENCE [LARGE SCALE GENOMIC DNA]</scope>
    <source>
        <strain evidence="4 5">DSM 23974</strain>
    </source>
</reference>
<comment type="caution">
    <text evidence="4">The sequence shown here is derived from an EMBL/GenBank/DDBJ whole genome shotgun (WGS) entry which is preliminary data.</text>
</comment>
<accession>A0A7W7GPF7</accession>
<dbReference type="SMART" id="SM00857">
    <property type="entry name" value="Resolvase"/>
    <property type="match status" value="1"/>
</dbReference>
<protein>
    <submittedName>
        <fullName evidence="4">DNA invertase Pin-like site-specific DNA recombinase</fullName>
    </submittedName>
</protein>
<evidence type="ECO:0000313" key="5">
    <source>
        <dbReference type="Proteomes" id="UP000540191"/>
    </source>
</evidence>
<sequence>MTNPRAGIYARISRDMQGERLGVDRQLEACRDLAQRMDLEVVDEYVDNDLSAMKSRRRPEYDRLVQDIEASALDAVIVWDHDRLLRQTKELERFIDVCDPRGVPTYTVTSGKLDLSTPTGRAVAKTRGAWAQHESEHRAERIRAQKVQAARAGKHIGGPAPFGWRRVDHVVLENGKHSGGRFIVDEKNGRMIREGTEMILKGHTLGDVARLWAAEGIRGRTGRTLTTTQVKQRLLRARNAGLLTFHGETVSDGWPPIVSLEDFRALEAILTAPERRQSSEAKFKYLLSGIAHCHCGRVMHGLHRKSRGRIYRCTVSFEHGTDREGHTTRRMEPLDEHVLAAAAAHLSDPATVEAWRTVARPAGAEPGVDETAALLDLTNRRNALTRLFAQGALSETQLVEGTAELNAQVDRIQAEVQRRSRSRALASMLVKDDPAAAFLAAPVVTQREALRALLWVEVLPTVNRGVFDPDAVRLHWRGAPDFQEPNRSPEQKMRRVTGTMNPEAERGDDA</sequence>
<evidence type="ECO:0000259" key="2">
    <source>
        <dbReference type="PROSITE" id="PS51736"/>
    </source>
</evidence>
<dbReference type="InterPro" id="IPR050639">
    <property type="entry name" value="SSR_resolvase"/>
</dbReference>
<feature type="region of interest" description="Disordered" evidence="1">
    <location>
        <begin position="479"/>
        <end position="510"/>
    </location>
</feature>
<organism evidence="4 5">
    <name type="scientific">Micrococcus cohnii</name>
    <dbReference type="NCBI Taxonomy" id="993416"/>
    <lineage>
        <taxon>Bacteria</taxon>
        <taxon>Bacillati</taxon>
        <taxon>Actinomycetota</taxon>
        <taxon>Actinomycetes</taxon>
        <taxon>Micrococcales</taxon>
        <taxon>Micrococcaceae</taxon>
        <taxon>Micrococcus</taxon>
    </lineage>
</organism>
<dbReference type="SUPFAM" id="SSF53041">
    <property type="entry name" value="Resolvase-like"/>
    <property type="match status" value="1"/>
</dbReference>
<feature type="domain" description="Resolvase/invertase-type recombinase catalytic" evidence="2">
    <location>
        <begin position="5"/>
        <end position="153"/>
    </location>
</feature>
<dbReference type="InterPro" id="IPR036162">
    <property type="entry name" value="Resolvase-like_N_sf"/>
</dbReference>
<dbReference type="AlphaFoldDB" id="A0A7W7GPF7"/>
<dbReference type="PANTHER" id="PTHR30461:SF23">
    <property type="entry name" value="DNA RECOMBINASE-RELATED"/>
    <property type="match status" value="1"/>
</dbReference>
<dbReference type="InterPro" id="IPR025827">
    <property type="entry name" value="Zn_ribbon_recom_dom"/>
</dbReference>
<dbReference type="Pfam" id="PF13408">
    <property type="entry name" value="Zn_ribbon_recom"/>
    <property type="match status" value="1"/>
</dbReference>
<evidence type="ECO:0000259" key="3">
    <source>
        <dbReference type="PROSITE" id="PS51737"/>
    </source>
</evidence>